<dbReference type="InterPro" id="IPR009798">
    <property type="entry name" value="Wun1-like"/>
</dbReference>
<reference evidence="1" key="1">
    <citation type="journal article" date="2022" name="Cell">
        <title>Repeat-based holocentromeres influence genome architecture and karyotype evolution.</title>
        <authorList>
            <person name="Hofstatter P.G."/>
            <person name="Thangavel G."/>
            <person name="Lux T."/>
            <person name="Neumann P."/>
            <person name="Vondrak T."/>
            <person name="Novak P."/>
            <person name="Zhang M."/>
            <person name="Costa L."/>
            <person name="Castellani M."/>
            <person name="Scott A."/>
            <person name="Toegelov H."/>
            <person name="Fuchs J."/>
            <person name="Mata-Sucre Y."/>
            <person name="Dias Y."/>
            <person name="Vanzela A.L.L."/>
            <person name="Huettel B."/>
            <person name="Almeida C.C.S."/>
            <person name="Simkova H."/>
            <person name="Souza G."/>
            <person name="Pedrosa-Harand A."/>
            <person name="Macas J."/>
            <person name="Mayer K.F.X."/>
            <person name="Houben A."/>
            <person name="Marques A."/>
        </authorList>
    </citation>
    <scope>NUCLEOTIDE SEQUENCE</scope>
    <source>
        <strain evidence="1">RhyBre1mFocal</strain>
    </source>
</reference>
<protein>
    <submittedName>
        <fullName evidence="1">Uncharacterized protein</fullName>
    </submittedName>
</protein>
<evidence type="ECO:0000313" key="1">
    <source>
        <dbReference type="EMBL" id="KAJ1691589.1"/>
    </source>
</evidence>
<organism evidence="1 2">
    <name type="scientific">Rhynchospora breviuscula</name>
    <dbReference type="NCBI Taxonomy" id="2022672"/>
    <lineage>
        <taxon>Eukaryota</taxon>
        <taxon>Viridiplantae</taxon>
        <taxon>Streptophyta</taxon>
        <taxon>Embryophyta</taxon>
        <taxon>Tracheophyta</taxon>
        <taxon>Spermatophyta</taxon>
        <taxon>Magnoliopsida</taxon>
        <taxon>Liliopsida</taxon>
        <taxon>Poales</taxon>
        <taxon>Cyperaceae</taxon>
        <taxon>Cyperoideae</taxon>
        <taxon>Rhynchosporeae</taxon>
        <taxon>Rhynchospora</taxon>
    </lineage>
</organism>
<dbReference type="OrthoDB" id="1922476at2759"/>
<proteinExistence type="predicted"/>
<keyword evidence="2" id="KW-1185">Reference proteome</keyword>
<evidence type="ECO:0000313" key="2">
    <source>
        <dbReference type="Proteomes" id="UP001151287"/>
    </source>
</evidence>
<sequence>MVTTAQFVIKEEIMMRKSSKLGEVVHHKSLAKGHTEKAATFLAHDLDWRFHGPCMCQHMSTFLTGETGPTKFNFVPRQVVNLGDGGWVVAEGWEWAMAKKLVVVPVVDERDMRCGRARVAGM</sequence>
<dbReference type="EMBL" id="JAMQYH010000004">
    <property type="protein sequence ID" value="KAJ1691589.1"/>
    <property type="molecule type" value="Genomic_DNA"/>
</dbReference>
<comment type="caution">
    <text evidence="1">The sequence shown here is derived from an EMBL/GenBank/DDBJ whole genome shotgun (WGS) entry which is preliminary data.</text>
</comment>
<dbReference type="PANTHER" id="PTHR33703">
    <property type="entry name" value="OS07G0691300 PROTEIN"/>
    <property type="match status" value="1"/>
</dbReference>
<name>A0A9Q0HMP2_9POAL</name>
<dbReference type="Proteomes" id="UP001151287">
    <property type="component" value="Unassembled WGS sequence"/>
</dbReference>
<gene>
    <name evidence="1" type="ORF">LUZ63_015744</name>
</gene>
<dbReference type="AlphaFoldDB" id="A0A9Q0HMP2"/>
<accession>A0A9Q0HMP2</accession>
<dbReference type="PANTHER" id="PTHR33703:SF16">
    <property type="entry name" value="OS05G0342100 PROTEIN"/>
    <property type="match status" value="1"/>
</dbReference>